<keyword evidence="2" id="KW-1185">Reference proteome</keyword>
<reference evidence="1 2" key="1">
    <citation type="submission" date="2019-02" db="EMBL/GenBank/DDBJ databases">
        <title>Deep-cultivation of Planctomycetes and their phenomic and genomic characterization uncovers novel biology.</title>
        <authorList>
            <person name="Wiegand S."/>
            <person name="Jogler M."/>
            <person name="Boedeker C."/>
            <person name="Pinto D."/>
            <person name="Vollmers J."/>
            <person name="Rivas-Marin E."/>
            <person name="Kohn T."/>
            <person name="Peeters S.H."/>
            <person name="Heuer A."/>
            <person name="Rast P."/>
            <person name="Oberbeckmann S."/>
            <person name="Bunk B."/>
            <person name="Jeske O."/>
            <person name="Meyerdierks A."/>
            <person name="Storesund J.E."/>
            <person name="Kallscheuer N."/>
            <person name="Luecker S."/>
            <person name="Lage O.M."/>
            <person name="Pohl T."/>
            <person name="Merkel B.J."/>
            <person name="Hornburger P."/>
            <person name="Mueller R.-W."/>
            <person name="Bruemmer F."/>
            <person name="Labrenz M."/>
            <person name="Spormann A.M."/>
            <person name="Op Den Camp H."/>
            <person name="Overmann J."/>
            <person name="Amann R."/>
            <person name="Jetten M.S.M."/>
            <person name="Mascher T."/>
            <person name="Medema M.H."/>
            <person name="Devos D.P."/>
            <person name="Kaster A.-K."/>
            <person name="Ovreas L."/>
            <person name="Rohde M."/>
            <person name="Galperin M.Y."/>
            <person name="Jogler C."/>
        </authorList>
    </citation>
    <scope>NUCLEOTIDE SEQUENCE [LARGE SCALE GENOMIC DNA]</scope>
    <source>
        <strain evidence="1 2">Pla52o</strain>
    </source>
</reference>
<sequence length="65" mass="6977">MSLKRTLLHSSRKARCSTQERKCLAESVQQRPTEGMRNGVGIATVVIRAVKTASVSSFAGSRATA</sequence>
<dbReference type="AlphaFoldDB" id="A0A5C6C8X9"/>
<comment type="caution">
    <text evidence="1">The sequence shown here is derived from an EMBL/GenBank/DDBJ whole genome shotgun (WGS) entry which is preliminary data.</text>
</comment>
<evidence type="ECO:0000313" key="2">
    <source>
        <dbReference type="Proteomes" id="UP000316304"/>
    </source>
</evidence>
<accession>A0A5C6C8X9</accession>
<dbReference type="EMBL" id="SJPT01000008">
    <property type="protein sequence ID" value="TWU20457.1"/>
    <property type="molecule type" value="Genomic_DNA"/>
</dbReference>
<organism evidence="1 2">
    <name type="scientific">Novipirellula galeiformis</name>
    <dbReference type="NCBI Taxonomy" id="2528004"/>
    <lineage>
        <taxon>Bacteria</taxon>
        <taxon>Pseudomonadati</taxon>
        <taxon>Planctomycetota</taxon>
        <taxon>Planctomycetia</taxon>
        <taxon>Pirellulales</taxon>
        <taxon>Pirellulaceae</taxon>
        <taxon>Novipirellula</taxon>
    </lineage>
</organism>
<gene>
    <name evidence="1" type="ORF">Pla52o_43350</name>
</gene>
<proteinExistence type="predicted"/>
<dbReference type="Proteomes" id="UP000316304">
    <property type="component" value="Unassembled WGS sequence"/>
</dbReference>
<name>A0A5C6C8X9_9BACT</name>
<evidence type="ECO:0000313" key="1">
    <source>
        <dbReference type="EMBL" id="TWU20457.1"/>
    </source>
</evidence>
<protein>
    <submittedName>
        <fullName evidence="1">Uncharacterized protein</fullName>
    </submittedName>
</protein>